<evidence type="ECO:0000259" key="1">
    <source>
        <dbReference type="Pfam" id="PF21703"/>
    </source>
</evidence>
<dbReference type="Proteomes" id="UP001605989">
    <property type="component" value="Unassembled WGS sequence"/>
</dbReference>
<feature type="domain" description="Capsid Gp10A/Gp10B-like" evidence="1">
    <location>
        <begin position="60"/>
        <end position="323"/>
    </location>
</feature>
<dbReference type="Pfam" id="PF21703">
    <property type="entry name" value="Gp10A-like"/>
    <property type="match status" value="1"/>
</dbReference>
<organism evidence="2 3">
    <name type="scientific">Megasphaera hexanoica</name>
    <dbReference type="NCBI Taxonomy" id="1675036"/>
    <lineage>
        <taxon>Bacteria</taxon>
        <taxon>Bacillati</taxon>
        <taxon>Bacillota</taxon>
        <taxon>Negativicutes</taxon>
        <taxon>Veillonellales</taxon>
        <taxon>Veillonellaceae</taxon>
        <taxon>Megasphaera</taxon>
    </lineage>
</organism>
<accession>A0ABW7DT64</accession>
<dbReference type="RefSeq" id="WP_113855691.1">
    <property type="nucleotide sequence ID" value="NZ_CP011940.1"/>
</dbReference>
<reference evidence="2 3" key="1">
    <citation type="submission" date="2024-10" db="EMBL/GenBank/DDBJ databases">
        <authorList>
            <person name="Sang B.-I."/>
            <person name="Prabhaharan D."/>
        </authorList>
    </citation>
    <scope>NUCLEOTIDE SEQUENCE [LARGE SCALE GENOMIC DNA]</scope>
    <source>
        <strain evidence="2 3">MH</strain>
    </source>
</reference>
<evidence type="ECO:0000313" key="2">
    <source>
        <dbReference type="EMBL" id="MFG6274257.1"/>
    </source>
</evidence>
<proteinExistence type="predicted"/>
<sequence>MTNITIASPMAIGTQTATDAQKLALALKVFSGETLTAFARASVTNGKFVKRSIQSGKSAQFPVFGRTKAHYLKSGQSLDDKRENIQQGERTIVIDGLLTTDCLVSDIDEFIAHYDFRSPYATQLGEALAISMDASVLAEVAKEALNTSENVAGLGKGGVVTETLATGNTLGINKETGVAVRKILLQVKAKMASNYVPATDRYCFVTPEIHAALASNLDFLNSQYGASATLSNSNVINMDGFQIIECPHLTAGGDDPTNTIQGDGHAFPSTYATKSPLLICHKTSVGILSLKDIAFEQARRPEYQADQLIAKYAIGIGGLRPESTFMGIINNPG</sequence>
<name>A0ABW7DT64_9FIRM</name>
<gene>
    <name evidence="2" type="ORF">ACGTZG_13805</name>
</gene>
<comment type="caution">
    <text evidence="2">The sequence shown here is derived from an EMBL/GenBank/DDBJ whole genome shotgun (WGS) entry which is preliminary data.</text>
</comment>
<evidence type="ECO:0000313" key="3">
    <source>
        <dbReference type="Proteomes" id="UP001605989"/>
    </source>
</evidence>
<protein>
    <submittedName>
        <fullName evidence="2">Phage capsid protein</fullName>
    </submittedName>
</protein>
<keyword evidence="3" id="KW-1185">Reference proteome</keyword>
<dbReference type="InterPro" id="IPR049301">
    <property type="entry name" value="Capsid_Gp10A/Gp10B-like_dom"/>
</dbReference>
<dbReference type="EMBL" id="JBIEKR010000017">
    <property type="protein sequence ID" value="MFG6274257.1"/>
    <property type="molecule type" value="Genomic_DNA"/>
</dbReference>